<sequence length="117" mass="12535">MQRSGGCCLSRLLARRSPTPGDRYRCRTEDEQSVLNPYSPPDSEPKGEDAPRKPFRIGWLIVPTVLLMMYGSIMLPDFTGRSVGDPDGRSRGAAAAGGAIGLALGSIGYFLAGHKPN</sequence>
<keyword evidence="4" id="KW-1185">Reference proteome</keyword>
<dbReference type="EMBL" id="CP036526">
    <property type="protein sequence ID" value="QDT10992.1"/>
    <property type="molecule type" value="Genomic_DNA"/>
</dbReference>
<organism evidence="3 4">
    <name type="scientific">Stieleria marina</name>
    <dbReference type="NCBI Taxonomy" id="1930275"/>
    <lineage>
        <taxon>Bacteria</taxon>
        <taxon>Pseudomonadati</taxon>
        <taxon>Planctomycetota</taxon>
        <taxon>Planctomycetia</taxon>
        <taxon>Pirellulales</taxon>
        <taxon>Pirellulaceae</taxon>
        <taxon>Stieleria</taxon>
    </lineage>
</organism>
<keyword evidence="2" id="KW-0812">Transmembrane</keyword>
<protein>
    <submittedName>
        <fullName evidence="3">Uncharacterized protein</fullName>
    </submittedName>
</protein>
<reference evidence="3 4" key="1">
    <citation type="submission" date="2019-02" db="EMBL/GenBank/DDBJ databases">
        <title>Deep-cultivation of Planctomycetes and their phenomic and genomic characterization uncovers novel biology.</title>
        <authorList>
            <person name="Wiegand S."/>
            <person name="Jogler M."/>
            <person name="Boedeker C."/>
            <person name="Pinto D."/>
            <person name="Vollmers J."/>
            <person name="Rivas-Marin E."/>
            <person name="Kohn T."/>
            <person name="Peeters S.H."/>
            <person name="Heuer A."/>
            <person name="Rast P."/>
            <person name="Oberbeckmann S."/>
            <person name="Bunk B."/>
            <person name="Jeske O."/>
            <person name="Meyerdierks A."/>
            <person name="Storesund J.E."/>
            <person name="Kallscheuer N."/>
            <person name="Luecker S."/>
            <person name="Lage O.M."/>
            <person name="Pohl T."/>
            <person name="Merkel B.J."/>
            <person name="Hornburger P."/>
            <person name="Mueller R.-W."/>
            <person name="Bruemmer F."/>
            <person name="Labrenz M."/>
            <person name="Spormann A.M."/>
            <person name="Op den Camp H."/>
            <person name="Overmann J."/>
            <person name="Amann R."/>
            <person name="Jetten M.S.M."/>
            <person name="Mascher T."/>
            <person name="Medema M.H."/>
            <person name="Devos D.P."/>
            <person name="Kaster A.-K."/>
            <person name="Ovreas L."/>
            <person name="Rohde M."/>
            <person name="Galperin M.Y."/>
            <person name="Jogler C."/>
        </authorList>
    </citation>
    <scope>NUCLEOTIDE SEQUENCE [LARGE SCALE GENOMIC DNA]</scope>
    <source>
        <strain evidence="3 4">K23_9</strain>
    </source>
</reference>
<gene>
    <name evidence="3" type="ORF">K239x_29850</name>
</gene>
<accession>A0A517NV51</accession>
<evidence type="ECO:0000313" key="4">
    <source>
        <dbReference type="Proteomes" id="UP000319817"/>
    </source>
</evidence>
<evidence type="ECO:0000256" key="1">
    <source>
        <dbReference type="SAM" id="MobiDB-lite"/>
    </source>
</evidence>
<dbReference type="Proteomes" id="UP000319817">
    <property type="component" value="Chromosome"/>
</dbReference>
<proteinExistence type="predicted"/>
<feature type="region of interest" description="Disordered" evidence="1">
    <location>
        <begin position="19"/>
        <end position="52"/>
    </location>
</feature>
<dbReference type="AlphaFoldDB" id="A0A517NV51"/>
<feature type="transmembrane region" description="Helical" evidence="2">
    <location>
        <begin position="93"/>
        <end position="112"/>
    </location>
</feature>
<name>A0A517NV51_9BACT</name>
<evidence type="ECO:0000256" key="2">
    <source>
        <dbReference type="SAM" id="Phobius"/>
    </source>
</evidence>
<feature type="transmembrane region" description="Helical" evidence="2">
    <location>
        <begin position="55"/>
        <end position="73"/>
    </location>
</feature>
<feature type="compositionally biased region" description="Basic and acidic residues" evidence="1">
    <location>
        <begin position="43"/>
        <end position="52"/>
    </location>
</feature>
<keyword evidence="2" id="KW-0472">Membrane</keyword>
<evidence type="ECO:0000313" key="3">
    <source>
        <dbReference type="EMBL" id="QDT10992.1"/>
    </source>
</evidence>
<keyword evidence="2" id="KW-1133">Transmembrane helix</keyword>